<dbReference type="InterPro" id="IPR001012">
    <property type="entry name" value="UBX_dom"/>
</dbReference>
<dbReference type="InterPro" id="IPR029071">
    <property type="entry name" value="Ubiquitin-like_domsf"/>
</dbReference>
<dbReference type="Pfam" id="PF09409">
    <property type="entry name" value="PUB"/>
    <property type="match status" value="1"/>
</dbReference>
<protein>
    <submittedName>
        <fullName evidence="4">UBX domain-containing protein 1 isoform X3</fullName>
    </submittedName>
</protein>
<accession>A0ABM4DF90</accession>
<dbReference type="RefSeq" id="XP_065673092.1">
    <property type="nucleotide sequence ID" value="XM_065817020.1"/>
</dbReference>
<dbReference type="Gene3D" id="1.10.8.10">
    <property type="entry name" value="DNA helicase RuvA subunit, C-terminal domain"/>
    <property type="match status" value="1"/>
</dbReference>
<dbReference type="GeneID" id="100213036"/>
<dbReference type="Pfam" id="PF00789">
    <property type="entry name" value="UBX"/>
    <property type="match status" value="1"/>
</dbReference>
<dbReference type="InterPro" id="IPR018997">
    <property type="entry name" value="PUB_domain"/>
</dbReference>
<sequence>MNNILETCLNELKVMTTTDAYKEAIHLLYLYIDNIFKNKNYEKYRKIRIANEKFHQKVWRFEPCRLLLELCGFEQDNEFLTLSVNGDISEVHSILLKEAMELKILEPKIQPLLSDKTLTIRTKDSGIFKSEIKPDLTLLSYLVEMGYANNVAAQGLIATKNTGVQPAMDWIELHSELKINKPMQHKEHINKTSLTSCSSEGVQPYQDVMSSRYTKSLDEKHKFQEKQRLEMIKRSKLEKEEEIRVKHNLMMNIESEKKEKRIKFEEEKRLRHFGEAKQQDTEQTHTSKSGSTDNINLRIKLPNTIVIDWETNRFTSLNALYEYVSANTKICVHDFKVVIPYPHKVLENSHEINLEQEGLYPNGIVVVQMIAKIGATTDHNKTI</sequence>
<feature type="domain" description="UBA" evidence="2">
    <location>
        <begin position="131"/>
        <end position="174"/>
    </location>
</feature>
<feature type="compositionally biased region" description="Basic and acidic residues" evidence="1">
    <location>
        <begin position="270"/>
        <end position="285"/>
    </location>
</feature>
<reference evidence="4" key="1">
    <citation type="submission" date="2025-08" db="UniProtKB">
        <authorList>
            <consortium name="RefSeq"/>
        </authorList>
    </citation>
    <scope>IDENTIFICATION</scope>
</reference>
<dbReference type="PANTHER" id="PTHR46713">
    <property type="entry name" value="F13M7.16 PROTEIN"/>
    <property type="match status" value="1"/>
</dbReference>
<gene>
    <name evidence="4" type="primary">LOC100213036</name>
</gene>
<organism evidence="3 4">
    <name type="scientific">Hydra vulgaris</name>
    <name type="common">Hydra</name>
    <name type="synonym">Hydra attenuata</name>
    <dbReference type="NCBI Taxonomy" id="6087"/>
    <lineage>
        <taxon>Eukaryota</taxon>
        <taxon>Metazoa</taxon>
        <taxon>Cnidaria</taxon>
        <taxon>Hydrozoa</taxon>
        <taxon>Hydroidolina</taxon>
        <taxon>Anthoathecata</taxon>
        <taxon>Aplanulata</taxon>
        <taxon>Hydridae</taxon>
        <taxon>Hydra</taxon>
    </lineage>
</organism>
<evidence type="ECO:0000313" key="3">
    <source>
        <dbReference type="Proteomes" id="UP001652625"/>
    </source>
</evidence>
<dbReference type="SMART" id="SM00580">
    <property type="entry name" value="PUG"/>
    <property type="match status" value="1"/>
</dbReference>
<dbReference type="SUPFAM" id="SSF54236">
    <property type="entry name" value="Ubiquitin-like"/>
    <property type="match status" value="1"/>
</dbReference>
<feature type="region of interest" description="Disordered" evidence="1">
    <location>
        <begin position="270"/>
        <end position="293"/>
    </location>
</feature>
<dbReference type="CDD" id="cd01767">
    <property type="entry name" value="UBX"/>
    <property type="match status" value="1"/>
</dbReference>
<dbReference type="Gene3D" id="1.20.58.2190">
    <property type="match status" value="1"/>
</dbReference>
<dbReference type="Proteomes" id="UP001652625">
    <property type="component" value="Chromosome 13"/>
</dbReference>
<dbReference type="Pfam" id="PF22562">
    <property type="entry name" value="UBA_7"/>
    <property type="match status" value="1"/>
</dbReference>
<name>A0ABM4DF90_HYDVU</name>
<evidence type="ECO:0000259" key="2">
    <source>
        <dbReference type="PROSITE" id="PS50030"/>
    </source>
</evidence>
<dbReference type="SUPFAM" id="SSF46934">
    <property type="entry name" value="UBA-like"/>
    <property type="match status" value="1"/>
</dbReference>
<dbReference type="InterPro" id="IPR009060">
    <property type="entry name" value="UBA-like_sf"/>
</dbReference>
<evidence type="ECO:0000313" key="4">
    <source>
        <dbReference type="RefSeq" id="XP_065673092.1"/>
    </source>
</evidence>
<dbReference type="InterPro" id="IPR015940">
    <property type="entry name" value="UBA"/>
</dbReference>
<dbReference type="CDD" id="cd09212">
    <property type="entry name" value="PUB"/>
    <property type="match status" value="1"/>
</dbReference>
<dbReference type="PANTHER" id="PTHR46713:SF1">
    <property type="entry name" value="F13M7.16 PROTEIN"/>
    <property type="match status" value="1"/>
</dbReference>
<proteinExistence type="predicted"/>
<dbReference type="PROSITE" id="PS50030">
    <property type="entry name" value="UBA"/>
    <property type="match status" value="1"/>
</dbReference>
<dbReference type="SUPFAM" id="SSF143503">
    <property type="entry name" value="PUG domain-like"/>
    <property type="match status" value="1"/>
</dbReference>
<evidence type="ECO:0000256" key="1">
    <source>
        <dbReference type="SAM" id="MobiDB-lite"/>
    </source>
</evidence>
<keyword evidence="3" id="KW-1185">Reference proteome</keyword>
<dbReference type="InterPro" id="IPR036339">
    <property type="entry name" value="PUB-like_dom_sf"/>
</dbReference>
<dbReference type="Gene3D" id="3.10.20.90">
    <property type="entry name" value="Phosphatidylinositol 3-kinase Catalytic Subunit, Chain A, domain 1"/>
    <property type="match status" value="1"/>
</dbReference>